<keyword evidence="10" id="KW-1003">Cell membrane</keyword>
<dbReference type="GO" id="GO:0090563">
    <property type="term" value="F:protein-phosphocysteine-sugar phosphotransferase activity"/>
    <property type="evidence" value="ECO:0007669"/>
    <property type="project" value="TreeGrafter"/>
</dbReference>
<evidence type="ECO:0000256" key="25">
    <source>
        <dbReference type="SAM" id="Coils"/>
    </source>
</evidence>
<evidence type="ECO:0000256" key="19">
    <source>
        <dbReference type="ARBA" id="ARBA00023136"/>
    </source>
</evidence>
<evidence type="ECO:0000256" key="13">
    <source>
        <dbReference type="ARBA" id="ARBA00022597"/>
    </source>
</evidence>
<dbReference type="InterPro" id="IPR013011">
    <property type="entry name" value="PTS_EIIB_2"/>
</dbReference>
<comment type="catalytic activity">
    <reaction evidence="1">
        <text>D-mannitol(out) + N(pros)-phospho-L-histidyl-[protein] = D-mannitol 1-phosphate(in) + L-histidyl-[protein]</text>
        <dbReference type="Rhea" id="RHEA:33363"/>
        <dbReference type="Rhea" id="RHEA-COMP:9745"/>
        <dbReference type="Rhea" id="RHEA-COMP:9746"/>
        <dbReference type="ChEBI" id="CHEBI:16899"/>
        <dbReference type="ChEBI" id="CHEBI:29979"/>
        <dbReference type="ChEBI" id="CHEBI:61381"/>
        <dbReference type="ChEBI" id="CHEBI:64837"/>
        <dbReference type="EC" id="2.7.1.197"/>
    </reaction>
</comment>
<accession>A0A9D9DXS3</accession>
<dbReference type="InterPro" id="IPR004718">
    <property type="entry name" value="PTS_IIC_mtl"/>
</dbReference>
<keyword evidence="9" id="KW-0813">Transport</keyword>
<evidence type="ECO:0000256" key="20">
    <source>
        <dbReference type="ARBA" id="ARBA00029908"/>
    </source>
</evidence>
<feature type="domain" description="PTS EIIB type-2" evidence="28">
    <location>
        <begin position="364"/>
        <end position="458"/>
    </location>
</feature>
<feature type="domain" description="PTS EIIC type-2" evidence="29">
    <location>
        <begin position="8"/>
        <end position="340"/>
    </location>
</feature>
<organism evidence="30 31">
    <name type="scientific">Candidatus Fimicola merdigallinarum</name>
    <dbReference type="NCBI Taxonomy" id="2840819"/>
    <lineage>
        <taxon>Bacteria</taxon>
        <taxon>Bacillati</taxon>
        <taxon>Bacillota</taxon>
        <taxon>Clostridia</taxon>
        <taxon>Lachnospirales</taxon>
        <taxon>Lachnospiraceae</taxon>
        <taxon>Lachnospiraceae incertae sedis</taxon>
        <taxon>Candidatus Fimicola</taxon>
    </lineage>
</organism>
<feature type="transmembrane region" description="Helical" evidence="26">
    <location>
        <begin position="12"/>
        <end position="34"/>
    </location>
</feature>
<evidence type="ECO:0000256" key="6">
    <source>
        <dbReference type="ARBA" id="ARBA00014783"/>
    </source>
</evidence>
<feature type="transmembrane region" description="Helical" evidence="26">
    <location>
        <begin position="242"/>
        <end position="261"/>
    </location>
</feature>
<feature type="transmembrane region" description="Helical" evidence="26">
    <location>
        <begin position="74"/>
        <end position="99"/>
    </location>
</feature>
<keyword evidence="19 26" id="KW-0472">Membrane</keyword>
<evidence type="ECO:0000259" key="28">
    <source>
        <dbReference type="PROSITE" id="PS51099"/>
    </source>
</evidence>
<keyword evidence="11" id="KW-0997">Cell inner membrane</keyword>
<keyword evidence="16 26" id="KW-0812">Transmembrane</keyword>
<gene>
    <name evidence="30" type="ORF">IAC55_05970</name>
</gene>
<evidence type="ECO:0000256" key="5">
    <source>
        <dbReference type="ARBA" id="ARBA00011909"/>
    </source>
</evidence>
<dbReference type="Proteomes" id="UP000823611">
    <property type="component" value="Unassembled WGS sequence"/>
</dbReference>
<evidence type="ECO:0000256" key="2">
    <source>
        <dbReference type="ARBA" id="ARBA00002434"/>
    </source>
</evidence>
<reference evidence="30" key="1">
    <citation type="submission" date="2020-10" db="EMBL/GenBank/DDBJ databases">
        <authorList>
            <person name="Gilroy R."/>
        </authorList>
    </citation>
    <scope>NUCLEOTIDE SEQUENCE</scope>
    <source>
        <strain evidence="30">F6-4510</strain>
    </source>
</reference>
<dbReference type="InterPro" id="IPR050893">
    <property type="entry name" value="Sugar_PTS"/>
</dbReference>
<evidence type="ECO:0000256" key="11">
    <source>
        <dbReference type="ARBA" id="ARBA00022519"/>
    </source>
</evidence>
<dbReference type="NCBIfam" id="NF011663">
    <property type="entry name" value="PRK15083.1"/>
    <property type="match status" value="1"/>
</dbReference>
<dbReference type="EMBL" id="JADIMX010000112">
    <property type="protein sequence ID" value="MBO8434848.1"/>
    <property type="molecule type" value="Genomic_DNA"/>
</dbReference>
<evidence type="ECO:0000256" key="16">
    <source>
        <dbReference type="ARBA" id="ARBA00022692"/>
    </source>
</evidence>
<reference evidence="30" key="2">
    <citation type="journal article" date="2021" name="PeerJ">
        <title>Extensive microbial diversity within the chicken gut microbiome revealed by metagenomics and culture.</title>
        <authorList>
            <person name="Gilroy R."/>
            <person name="Ravi A."/>
            <person name="Getino M."/>
            <person name="Pursley I."/>
            <person name="Horton D.L."/>
            <person name="Alikhan N.F."/>
            <person name="Baker D."/>
            <person name="Gharbi K."/>
            <person name="Hall N."/>
            <person name="Watson M."/>
            <person name="Adriaenssens E.M."/>
            <person name="Foster-Nyarko E."/>
            <person name="Jarju S."/>
            <person name="Secka A."/>
            <person name="Antonio M."/>
            <person name="Oren A."/>
            <person name="Chaudhuri R.R."/>
            <person name="La Ragione R."/>
            <person name="Hildebrand F."/>
            <person name="Pallen M.J."/>
        </authorList>
    </citation>
    <scope>NUCLEOTIDE SEQUENCE</scope>
    <source>
        <strain evidence="30">F6-4510</strain>
    </source>
</reference>
<dbReference type="GO" id="GO:0022872">
    <property type="term" value="F:protein-N(PI)-phosphohistidine-mannitol phosphotransferase system transmembrane transporter activity"/>
    <property type="evidence" value="ECO:0007669"/>
    <property type="project" value="InterPro"/>
</dbReference>
<keyword evidence="17" id="KW-0418">Kinase</keyword>
<dbReference type="SUPFAM" id="SSF55804">
    <property type="entry name" value="Phoshotransferase/anion transport protein"/>
    <property type="match status" value="1"/>
</dbReference>
<dbReference type="PROSITE" id="PS51099">
    <property type="entry name" value="PTS_EIIB_TYPE_2"/>
    <property type="match status" value="1"/>
</dbReference>
<dbReference type="InterPro" id="IPR003352">
    <property type="entry name" value="PTS_EIIC"/>
</dbReference>
<dbReference type="InterPro" id="IPR013014">
    <property type="entry name" value="PTS_EIIC_2"/>
</dbReference>
<keyword evidence="18 26" id="KW-1133">Transmembrane helix</keyword>
<dbReference type="GO" id="GO:0009401">
    <property type="term" value="P:phosphoenolpyruvate-dependent sugar phosphotransferase system"/>
    <property type="evidence" value="ECO:0007669"/>
    <property type="project" value="UniProtKB-KW"/>
</dbReference>
<comment type="subcellular location">
    <subcellularLocation>
        <location evidence="3">Cell inner membrane</location>
        <topology evidence="3">Multi-pass membrane protein</topology>
    </subcellularLocation>
</comment>
<name>A0A9D9DXS3_9FIRM</name>
<evidence type="ECO:0000256" key="17">
    <source>
        <dbReference type="ARBA" id="ARBA00022777"/>
    </source>
</evidence>
<dbReference type="Gene3D" id="3.40.930.10">
    <property type="entry name" value="Mannitol-specific EII, Chain A"/>
    <property type="match status" value="1"/>
</dbReference>
<dbReference type="InterPro" id="IPR002178">
    <property type="entry name" value="PTS_EIIA_type-2_dom"/>
</dbReference>
<evidence type="ECO:0000256" key="23">
    <source>
        <dbReference type="ARBA" id="ARBA00030962"/>
    </source>
</evidence>
<evidence type="ECO:0000256" key="8">
    <source>
        <dbReference type="ARBA" id="ARBA00021825"/>
    </source>
</evidence>
<dbReference type="PROSITE" id="PS51104">
    <property type="entry name" value="PTS_EIIC_TYPE_2"/>
    <property type="match status" value="1"/>
</dbReference>
<dbReference type="Pfam" id="PF02378">
    <property type="entry name" value="PTS_EIIC"/>
    <property type="match status" value="1"/>
</dbReference>
<dbReference type="PROSITE" id="PS51094">
    <property type="entry name" value="PTS_EIIA_TYPE_2"/>
    <property type="match status" value="1"/>
</dbReference>
<dbReference type="PANTHER" id="PTHR30181">
    <property type="entry name" value="MANNITOL PERMEASE IIC COMPONENT"/>
    <property type="match status" value="1"/>
</dbReference>
<feature type="transmembrane region" description="Helical" evidence="26">
    <location>
        <begin position="310"/>
        <end position="331"/>
    </location>
</feature>
<keyword evidence="25" id="KW-0175">Coiled coil</keyword>
<dbReference type="AlphaFoldDB" id="A0A9D9DXS3"/>
<feature type="transmembrane region" description="Helical" evidence="26">
    <location>
        <begin position="133"/>
        <end position="157"/>
    </location>
</feature>
<dbReference type="CDD" id="cd05567">
    <property type="entry name" value="PTS_IIB_mannitol"/>
    <property type="match status" value="1"/>
</dbReference>
<feature type="domain" description="PTS EIIA type-2" evidence="27">
    <location>
        <begin position="478"/>
        <end position="615"/>
    </location>
</feature>
<dbReference type="InterPro" id="IPR003501">
    <property type="entry name" value="PTS_EIIB_2/3"/>
</dbReference>
<dbReference type="SUPFAM" id="SSF52794">
    <property type="entry name" value="PTS system IIB component-like"/>
    <property type="match status" value="1"/>
</dbReference>
<evidence type="ECO:0000256" key="7">
    <source>
        <dbReference type="ARBA" id="ARBA00015039"/>
    </source>
</evidence>
<evidence type="ECO:0000313" key="31">
    <source>
        <dbReference type="Proteomes" id="UP000823611"/>
    </source>
</evidence>
<dbReference type="Gene3D" id="3.40.50.2300">
    <property type="match status" value="1"/>
</dbReference>
<dbReference type="GO" id="GO:0005886">
    <property type="term" value="C:plasma membrane"/>
    <property type="evidence" value="ECO:0007669"/>
    <property type="project" value="UniProtKB-SubCell"/>
</dbReference>
<evidence type="ECO:0000256" key="22">
    <source>
        <dbReference type="ARBA" id="ARBA00030956"/>
    </source>
</evidence>
<evidence type="ECO:0000256" key="3">
    <source>
        <dbReference type="ARBA" id="ARBA00004429"/>
    </source>
</evidence>
<evidence type="ECO:0000313" key="30">
    <source>
        <dbReference type="EMBL" id="MBO8434848.1"/>
    </source>
</evidence>
<dbReference type="InterPro" id="IPR016152">
    <property type="entry name" value="PTrfase/Anion_transptr"/>
</dbReference>
<comment type="caution">
    <text evidence="30">The sequence shown here is derived from an EMBL/GenBank/DDBJ whole genome shotgun (WGS) entry which is preliminary data.</text>
</comment>
<dbReference type="Pfam" id="PF00359">
    <property type="entry name" value="PTS_EIIA_2"/>
    <property type="match status" value="1"/>
</dbReference>
<evidence type="ECO:0000256" key="12">
    <source>
        <dbReference type="ARBA" id="ARBA00022553"/>
    </source>
</evidence>
<evidence type="ECO:0000256" key="15">
    <source>
        <dbReference type="ARBA" id="ARBA00022683"/>
    </source>
</evidence>
<evidence type="ECO:0000256" key="14">
    <source>
        <dbReference type="ARBA" id="ARBA00022679"/>
    </source>
</evidence>
<dbReference type="Pfam" id="PF02302">
    <property type="entry name" value="PTS_IIB"/>
    <property type="match status" value="1"/>
</dbReference>
<evidence type="ECO:0000256" key="4">
    <source>
        <dbReference type="ARBA" id="ARBA00011738"/>
    </source>
</evidence>
<sequence length="615" mass="65125">MKNSVQKFGKFLSAMVMPNIGAFIAWGFITALFIEKGWFPNPRLETLVTPMLSYLIPILIAFQGGKMVGGDRGGIMGAIATVGVICGSDQTMLIGAMLMGPVGGLVIKYFDKAVEGKIPAGFEMLVNNFSVGILGMILAIIGYYLIGPVMAGILAFLTAGVSILVQNKLLPFVAIFIEPAKVLFLNNAINHGIFTPIGAEQAAEAGKSIMYMLEANPGPGLGVLLAYWAFAKDKTTKSSAPGAVIIHFLGGIHEIYFPYILMNPVIIIAPIVASIVTIFFYTITGAGLVGPASPGSIIAFLAVAPKGETLIVLGGVLIATVISFLVASPIVKMAGEKNLNEATEKMKDMKAEAKGLARTTGEIKKIVFACDAGMGSSAMGATKFRNRIAPLNLGITVINTSVDNVPNDTDVVVCQTVLQDRAKASAPQAQLITIGNFLADPNLDALYASLEEKASGKSETVATTEDKVDNASDNVKSGIMVKEGIKTGLKSVSKEEAIKEAGKLLNELGYVNENYIPSMIERENTVSTYMGFGVAIPHGTSSAKNEVKKTGIVLLQYPDGVDFGDEKAYLIFGIAGIGDEHLDLLAKIGGVIEDEANIEKLKNAKTPEEILEMFK</sequence>
<proteinExistence type="predicted"/>
<keyword evidence="14" id="KW-0808">Transferase</keyword>
<feature type="transmembrane region" description="Helical" evidence="26">
    <location>
        <begin position="209"/>
        <end position="230"/>
    </location>
</feature>
<feature type="coiled-coil region" evidence="25">
    <location>
        <begin position="332"/>
        <end position="359"/>
    </location>
</feature>
<evidence type="ECO:0000259" key="27">
    <source>
        <dbReference type="PROSITE" id="PS51094"/>
    </source>
</evidence>
<evidence type="ECO:0000256" key="18">
    <source>
        <dbReference type="ARBA" id="ARBA00022989"/>
    </source>
</evidence>
<evidence type="ECO:0000256" key="21">
    <source>
        <dbReference type="ARBA" id="ARBA00030684"/>
    </source>
</evidence>
<evidence type="ECO:0000256" key="26">
    <source>
        <dbReference type="SAM" id="Phobius"/>
    </source>
</evidence>
<protein>
    <recommendedName>
        <fullName evidence="6">Mannitol-specific phosphotransferase enzyme IIA component</fullName>
        <ecNumber evidence="5">2.7.1.197</ecNumber>
    </recommendedName>
    <alternativeName>
        <fullName evidence="22">EIIA</fullName>
    </alternativeName>
    <alternativeName>
        <fullName evidence="24">EIICB-Mtl</fullName>
    </alternativeName>
    <alternativeName>
        <fullName evidence="21">EIICBA-Mtl</fullName>
    </alternativeName>
    <alternativeName>
        <fullName evidence="23">EIII</fullName>
    </alternativeName>
    <alternativeName>
        <fullName evidence="20">PTS system mannitol-specific EIIA component</fullName>
    </alternativeName>
    <alternativeName>
        <fullName evidence="8">PTS system mannitol-specific EIICB component</fullName>
    </alternativeName>
    <alternativeName>
        <fullName evidence="7">PTS system mannitol-specific EIICBA component</fullName>
    </alternativeName>
</protein>
<evidence type="ECO:0000256" key="1">
    <source>
        <dbReference type="ARBA" id="ARBA00001655"/>
    </source>
</evidence>
<keyword evidence="12" id="KW-0597">Phosphoprotein</keyword>
<dbReference type="NCBIfam" id="TIGR00851">
    <property type="entry name" value="mtlA"/>
    <property type="match status" value="1"/>
</dbReference>
<feature type="transmembrane region" description="Helical" evidence="26">
    <location>
        <begin position="169"/>
        <end position="189"/>
    </location>
</feature>
<comment type="subunit">
    <text evidence="4">Homodimer.</text>
</comment>
<dbReference type="CDD" id="cd00211">
    <property type="entry name" value="PTS_IIA_fru"/>
    <property type="match status" value="1"/>
</dbReference>
<dbReference type="InterPro" id="IPR029503">
    <property type="entry name" value="PTS_EIIB_mannitol"/>
</dbReference>
<keyword evidence="15" id="KW-0598">Phosphotransferase system</keyword>
<dbReference type="GO" id="GO:0016301">
    <property type="term" value="F:kinase activity"/>
    <property type="evidence" value="ECO:0007669"/>
    <property type="project" value="UniProtKB-KW"/>
</dbReference>
<dbReference type="PANTHER" id="PTHR30181:SF2">
    <property type="entry name" value="PTS SYSTEM MANNITOL-SPECIFIC EIICBA COMPONENT"/>
    <property type="match status" value="1"/>
</dbReference>
<feature type="transmembrane region" description="Helical" evidence="26">
    <location>
        <begin position="46"/>
        <end position="62"/>
    </location>
</feature>
<evidence type="ECO:0000256" key="9">
    <source>
        <dbReference type="ARBA" id="ARBA00022448"/>
    </source>
</evidence>
<evidence type="ECO:0000256" key="10">
    <source>
        <dbReference type="ARBA" id="ARBA00022475"/>
    </source>
</evidence>
<dbReference type="PROSITE" id="PS00372">
    <property type="entry name" value="PTS_EIIA_TYPE_2_HIS"/>
    <property type="match status" value="1"/>
</dbReference>
<dbReference type="InterPro" id="IPR036095">
    <property type="entry name" value="PTS_EIIB-like_sf"/>
</dbReference>
<keyword evidence="13" id="KW-0762">Sugar transport</keyword>
<evidence type="ECO:0000256" key="24">
    <source>
        <dbReference type="ARBA" id="ARBA00033349"/>
    </source>
</evidence>
<comment type="function">
    <text evidence="2">The phosphoenolpyruvate-dependent sugar phosphotransferase system (sugar PTS), a major carbohydrate active transport system, catalyzes the phosphorylation of incoming sugar substrates concomitantly with their translocation across the cell membrane. The enzyme II CmtAB PTS system is involved in D-mannitol transport.</text>
</comment>
<feature type="transmembrane region" description="Helical" evidence="26">
    <location>
        <begin position="267"/>
        <end position="289"/>
    </location>
</feature>
<evidence type="ECO:0000259" key="29">
    <source>
        <dbReference type="PROSITE" id="PS51104"/>
    </source>
</evidence>
<dbReference type="EC" id="2.7.1.197" evidence="5"/>